<protein>
    <submittedName>
        <fullName evidence="1">Uncharacterized protein</fullName>
    </submittedName>
</protein>
<organism evidence="1 2">
    <name type="scientific">Gluconobacter oxydans</name>
    <name type="common">Gluconobacter suboxydans</name>
    <dbReference type="NCBI Taxonomy" id="442"/>
    <lineage>
        <taxon>Bacteria</taxon>
        <taxon>Pseudomonadati</taxon>
        <taxon>Pseudomonadota</taxon>
        <taxon>Alphaproteobacteria</taxon>
        <taxon>Acetobacterales</taxon>
        <taxon>Acetobacteraceae</taxon>
        <taxon>Gluconobacter</taxon>
    </lineage>
</organism>
<sequence length="124" mass="13931">MALDAPSHTEEWHDECQSCASPEKEAIMNALQNAARATLAANAKIRRLSHIPFDADPDLDRKTDIAIQQWAYGRQKMLSLPVQSRADLLAKARAIADSPYDYESEANIRQFAQDVIALVQPKRR</sequence>
<reference evidence="1" key="2">
    <citation type="submission" date="2023-10" db="EMBL/GenBank/DDBJ databases">
        <title>Description of novel Gluconobacter species.</title>
        <authorList>
            <person name="Cleenwerck I."/>
            <person name="Cnockaert M."/>
            <person name="Borremans W."/>
            <person name="Wieme A.D."/>
            <person name="De Vuyst L."/>
            <person name="Vandamme P."/>
        </authorList>
    </citation>
    <scope>NUCLEOTIDE SEQUENCE</scope>
    <source>
        <strain evidence="1">LMG1408</strain>
    </source>
</reference>
<dbReference type="RefSeq" id="WP_141259240.1">
    <property type="nucleotide sequence ID" value="NZ_JABCQL010000007.1"/>
</dbReference>
<dbReference type="AlphaFoldDB" id="A0AB35AR52"/>
<gene>
    <name evidence="1" type="ORF">HKD20_05720</name>
</gene>
<dbReference type="Proteomes" id="UP000603665">
    <property type="component" value="Unassembled WGS sequence"/>
</dbReference>
<evidence type="ECO:0000313" key="2">
    <source>
        <dbReference type="Proteomes" id="UP000603665"/>
    </source>
</evidence>
<evidence type="ECO:0000313" key="1">
    <source>
        <dbReference type="EMBL" id="MBF0856019.1"/>
    </source>
</evidence>
<proteinExistence type="predicted"/>
<dbReference type="EMBL" id="JABCQL010000007">
    <property type="protein sequence ID" value="MBF0856019.1"/>
    <property type="molecule type" value="Genomic_DNA"/>
</dbReference>
<comment type="caution">
    <text evidence="1">The sequence shown here is derived from an EMBL/GenBank/DDBJ whole genome shotgun (WGS) entry which is preliminary data.</text>
</comment>
<reference evidence="1" key="1">
    <citation type="submission" date="2020-04" db="EMBL/GenBank/DDBJ databases">
        <authorList>
            <person name="Sombolestani A."/>
        </authorList>
    </citation>
    <scope>NUCLEOTIDE SEQUENCE</scope>
    <source>
        <strain evidence="1">LMG1408</strain>
    </source>
</reference>
<name>A0AB35AR52_GLUOY</name>
<accession>A0AB35AR52</accession>